<name>A0A9D2BA82_9FIRM</name>
<gene>
    <name evidence="5" type="ORF">H9735_11480</name>
</gene>
<dbReference type="GO" id="GO:0016740">
    <property type="term" value="F:transferase activity"/>
    <property type="evidence" value="ECO:0007669"/>
    <property type="project" value="UniProtKB-KW"/>
</dbReference>
<reference evidence="5" key="2">
    <citation type="submission" date="2021-04" db="EMBL/GenBank/DDBJ databases">
        <authorList>
            <person name="Gilroy R."/>
        </authorList>
    </citation>
    <scope>NUCLEOTIDE SEQUENCE</scope>
    <source>
        <strain evidence="5">CHK191-13928</strain>
    </source>
</reference>
<feature type="binding site" evidence="3">
    <location>
        <position position="140"/>
    </location>
    <ligand>
        <name>Zn(2+)</name>
        <dbReference type="ChEBI" id="CHEBI:29105"/>
    </ligand>
</feature>
<keyword evidence="2" id="KW-0520">NAD</keyword>
<evidence type="ECO:0000256" key="1">
    <source>
        <dbReference type="ARBA" id="ARBA00022679"/>
    </source>
</evidence>
<proteinExistence type="predicted"/>
<dbReference type="SUPFAM" id="SSF52467">
    <property type="entry name" value="DHS-like NAD/FAD-binding domain"/>
    <property type="match status" value="1"/>
</dbReference>
<accession>A0A9D2BA82</accession>
<protein>
    <submittedName>
        <fullName evidence="5">NAD-dependent protein deacetylase, SIR2 family</fullName>
    </submittedName>
</protein>
<reference evidence="5" key="1">
    <citation type="journal article" date="2021" name="PeerJ">
        <title>Extensive microbial diversity within the chicken gut microbiome revealed by metagenomics and culture.</title>
        <authorList>
            <person name="Gilroy R."/>
            <person name="Ravi A."/>
            <person name="Getino M."/>
            <person name="Pursley I."/>
            <person name="Horton D.L."/>
            <person name="Alikhan N.F."/>
            <person name="Baker D."/>
            <person name="Gharbi K."/>
            <person name="Hall N."/>
            <person name="Watson M."/>
            <person name="Adriaenssens E.M."/>
            <person name="Foster-Nyarko E."/>
            <person name="Jarju S."/>
            <person name="Secka A."/>
            <person name="Antonio M."/>
            <person name="Oren A."/>
            <person name="Chaudhuri R.R."/>
            <person name="La Ragione R."/>
            <person name="Hildebrand F."/>
            <person name="Pallen M.J."/>
        </authorList>
    </citation>
    <scope>NUCLEOTIDE SEQUENCE</scope>
    <source>
        <strain evidence="5">CHK191-13928</strain>
    </source>
</reference>
<dbReference type="AlphaFoldDB" id="A0A9D2BA82"/>
<organism evidence="5 6">
    <name type="scientific">Candidatus Anaerostipes excrementavium</name>
    <dbReference type="NCBI Taxonomy" id="2838463"/>
    <lineage>
        <taxon>Bacteria</taxon>
        <taxon>Bacillati</taxon>
        <taxon>Bacillota</taxon>
        <taxon>Clostridia</taxon>
        <taxon>Lachnospirales</taxon>
        <taxon>Lachnospiraceae</taxon>
        <taxon>Anaerostipes</taxon>
    </lineage>
</organism>
<sequence>MKAEMAGTIRDLIRQANAVLVGAGSGMSSAAGYNHYHHNAVFETYFHDFEEVYGIRNLFQGFYYVYSKPEQEWGFYSRYIRFMEEAPAGQPYRDLYAILKEKEYFILTTNCDIQIPKVFPENRICQFQGDFRYFQCSQPCHDKLYESHDLVTSMLDNMNGLEVPAEWIPRCPECGWKMVPWVQDNTFLQGEMWKSAYQRYEDFIRKYQDKKLLLLELGVGDMTPSVIKLPFWDMTAKFPDTFLVTVNLAKASAPEHLKGKSLMLCEDLSRFLQEIK</sequence>
<feature type="domain" description="Deacetylase sirtuin-type" evidence="4">
    <location>
        <begin position="1"/>
        <end position="276"/>
    </location>
</feature>
<evidence type="ECO:0000256" key="2">
    <source>
        <dbReference type="ARBA" id="ARBA00023027"/>
    </source>
</evidence>
<keyword evidence="3" id="KW-0862">Zinc</keyword>
<comment type="caution">
    <text evidence="5">The sequence shown here is derived from an EMBL/GenBank/DDBJ whole genome shotgun (WGS) entry which is preliminary data.</text>
</comment>
<evidence type="ECO:0000313" key="5">
    <source>
        <dbReference type="EMBL" id="HIX68726.1"/>
    </source>
</evidence>
<feature type="binding site" evidence="3">
    <location>
        <position position="136"/>
    </location>
    <ligand>
        <name>Zn(2+)</name>
        <dbReference type="ChEBI" id="CHEBI:29105"/>
    </ligand>
</feature>
<dbReference type="Gene3D" id="3.30.1600.10">
    <property type="entry name" value="SIR2/SIRT2 'Small Domain"/>
    <property type="match status" value="1"/>
</dbReference>
<keyword evidence="1" id="KW-0808">Transferase</keyword>
<dbReference type="EMBL" id="DXEM01000034">
    <property type="protein sequence ID" value="HIX68726.1"/>
    <property type="molecule type" value="Genomic_DNA"/>
</dbReference>
<evidence type="ECO:0000313" key="6">
    <source>
        <dbReference type="Proteomes" id="UP000886721"/>
    </source>
</evidence>
<dbReference type="InterPro" id="IPR026590">
    <property type="entry name" value="Ssirtuin_cat_dom"/>
</dbReference>
<feature type="binding site" evidence="3">
    <location>
        <position position="171"/>
    </location>
    <ligand>
        <name>Zn(2+)</name>
        <dbReference type="ChEBI" id="CHEBI:29105"/>
    </ligand>
</feature>
<dbReference type="PROSITE" id="PS50305">
    <property type="entry name" value="SIRTUIN"/>
    <property type="match status" value="1"/>
</dbReference>
<evidence type="ECO:0000259" key="4">
    <source>
        <dbReference type="PROSITE" id="PS50305"/>
    </source>
</evidence>
<dbReference type="GO" id="GO:0046872">
    <property type="term" value="F:metal ion binding"/>
    <property type="evidence" value="ECO:0007669"/>
    <property type="project" value="UniProtKB-KW"/>
</dbReference>
<evidence type="ECO:0000256" key="3">
    <source>
        <dbReference type="PROSITE-ProRule" id="PRU00236"/>
    </source>
</evidence>
<feature type="binding site" evidence="3">
    <location>
        <position position="174"/>
    </location>
    <ligand>
        <name>Zn(2+)</name>
        <dbReference type="ChEBI" id="CHEBI:29105"/>
    </ligand>
</feature>
<keyword evidence="3" id="KW-0479">Metal-binding</keyword>
<dbReference type="Proteomes" id="UP000886721">
    <property type="component" value="Unassembled WGS sequence"/>
</dbReference>
<dbReference type="Gene3D" id="3.40.50.1220">
    <property type="entry name" value="TPP-binding domain"/>
    <property type="match status" value="1"/>
</dbReference>
<dbReference type="InterPro" id="IPR029035">
    <property type="entry name" value="DHS-like_NAD/FAD-binding_dom"/>
</dbReference>
<comment type="caution">
    <text evidence="3">Lacks conserved residue(s) required for the propagation of feature annotation.</text>
</comment>
<dbReference type="InterPro" id="IPR026591">
    <property type="entry name" value="Sirtuin_cat_small_dom_sf"/>
</dbReference>